<protein>
    <submittedName>
        <fullName evidence="3">Uncharacterized protein</fullName>
    </submittedName>
</protein>
<evidence type="ECO:0000256" key="2">
    <source>
        <dbReference type="SAM" id="Phobius"/>
    </source>
</evidence>
<evidence type="ECO:0000256" key="1">
    <source>
        <dbReference type="SAM" id="MobiDB-lite"/>
    </source>
</evidence>
<feature type="transmembrane region" description="Helical" evidence="2">
    <location>
        <begin position="130"/>
        <end position="147"/>
    </location>
</feature>
<feature type="transmembrane region" description="Helical" evidence="2">
    <location>
        <begin position="185"/>
        <end position="201"/>
    </location>
</feature>
<feature type="transmembrane region" description="Helical" evidence="2">
    <location>
        <begin position="159"/>
        <end position="179"/>
    </location>
</feature>
<keyword evidence="4" id="KW-1185">Reference proteome</keyword>
<dbReference type="EMBL" id="CAJJDN010000137">
    <property type="protein sequence ID" value="CAD8122220.1"/>
    <property type="molecule type" value="Genomic_DNA"/>
</dbReference>
<keyword evidence="2" id="KW-0812">Transmembrane</keyword>
<feature type="transmembrane region" description="Helical" evidence="2">
    <location>
        <begin position="63"/>
        <end position="85"/>
    </location>
</feature>
<dbReference type="AlphaFoldDB" id="A0A8S1R676"/>
<reference evidence="3" key="1">
    <citation type="submission" date="2021-01" db="EMBL/GenBank/DDBJ databases">
        <authorList>
            <consortium name="Genoscope - CEA"/>
            <person name="William W."/>
        </authorList>
    </citation>
    <scope>NUCLEOTIDE SEQUENCE</scope>
</reference>
<gene>
    <name evidence="3" type="ORF">PSON_ATCC_30995.1.T1370041</name>
</gene>
<dbReference type="Proteomes" id="UP000692954">
    <property type="component" value="Unassembled WGS sequence"/>
</dbReference>
<accession>A0A8S1R676</accession>
<keyword evidence="2" id="KW-1133">Transmembrane helix</keyword>
<proteinExistence type="predicted"/>
<feature type="region of interest" description="Disordered" evidence="1">
    <location>
        <begin position="241"/>
        <end position="287"/>
    </location>
</feature>
<comment type="caution">
    <text evidence="3">The sequence shown here is derived from an EMBL/GenBank/DDBJ whole genome shotgun (WGS) entry which is preliminary data.</text>
</comment>
<evidence type="ECO:0000313" key="4">
    <source>
        <dbReference type="Proteomes" id="UP000692954"/>
    </source>
</evidence>
<keyword evidence="2" id="KW-0472">Membrane</keyword>
<name>A0A8S1R676_9CILI</name>
<feature type="compositionally biased region" description="Basic and acidic residues" evidence="1">
    <location>
        <begin position="250"/>
        <end position="260"/>
    </location>
</feature>
<organism evidence="3 4">
    <name type="scientific">Paramecium sonneborni</name>
    <dbReference type="NCBI Taxonomy" id="65129"/>
    <lineage>
        <taxon>Eukaryota</taxon>
        <taxon>Sar</taxon>
        <taxon>Alveolata</taxon>
        <taxon>Ciliophora</taxon>
        <taxon>Intramacronucleata</taxon>
        <taxon>Oligohymenophorea</taxon>
        <taxon>Peniculida</taxon>
        <taxon>Parameciidae</taxon>
        <taxon>Paramecium</taxon>
    </lineage>
</organism>
<sequence length="287" mass="33327">MQQSQNLTPSIGKYITKWWKNLGFGQRLLLFLQVLLLLINQYVYPIENRLSHKTLNVINGDFWRLFTAPLCSNSFNGILLNWFFFQMVVNTFETIVGSAFFIFDFVLKSFLLESLNFLLNFGLSYYDPSYIHTESSGISGLTIYYLCSSFIASPYSKTNFGIISIKNYFIILTILFGIIYQTQDLIYVIGFQFAIFEWYFFDGMIIRLSNNSIEKLSYIFGSFKHNECFKQPKQSLQEPKVAVQQQVDDSQQKTDAEDFGGRGIMIGTDEEKARQSRPQGQNNYQQI</sequence>
<feature type="transmembrane region" description="Helical" evidence="2">
    <location>
        <begin position="21"/>
        <end position="43"/>
    </location>
</feature>
<feature type="transmembrane region" description="Helical" evidence="2">
    <location>
        <begin position="92"/>
        <end position="110"/>
    </location>
</feature>
<evidence type="ECO:0000313" key="3">
    <source>
        <dbReference type="EMBL" id="CAD8122220.1"/>
    </source>
</evidence>
<feature type="compositionally biased region" description="Polar residues" evidence="1">
    <location>
        <begin position="276"/>
        <end position="287"/>
    </location>
</feature>